<accession>A0A1Q3E4P9</accession>
<keyword evidence="2" id="KW-1185">Reference proteome</keyword>
<dbReference type="SUPFAM" id="SSF47240">
    <property type="entry name" value="Ferritin-like"/>
    <property type="match status" value="1"/>
</dbReference>
<dbReference type="Pfam" id="PF13668">
    <property type="entry name" value="Ferritin_2"/>
    <property type="match status" value="1"/>
</dbReference>
<protein>
    <recommendedName>
        <fullName evidence="3">Ferritin-like domain-containing protein</fullName>
    </recommendedName>
</protein>
<dbReference type="PROSITE" id="PS51257">
    <property type="entry name" value="PROKAR_LIPOPROTEIN"/>
    <property type="match status" value="1"/>
</dbReference>
<organism evidence="1 2">
    <name type="scientific">Lentinula edodes</name>
    <name type="common">Shiitake mushroom</name>
    <name type="synonym">Lentinus edodes</name>
    <dbReference type="NCBI Taxonomy" id="5353"/>
    <lineage>
        <taxon>Eukaryota</taxon>
        <taxon>Fungi</taxon>
        <taxon>Dikarya</taxon>
        <taxon>Basidiomycota</taxon>
        <taxon>Agaricomycotina</taxon>
        <taxon>Agaricomycetes</taxon>
        <taxon>Agaricomycetidae</taxon>
        <taxon>Agaricales</taxon>
        <taxon>Marasmiineae</taxon>
        <taxon>Omphalotaceae</taxon>
        <taxon>Lentinula</taxon>
    </lineage>
</organism>
<dbReference type="InterPro" id="IPR052965">
    <property type="entry name" value="Pigment-catalase-like"/>
</dbReference>
<reference evidence="1 2" key="1">
    <citation type="submission" date="2016-08" db="EMBL/GenBank/DDBJ databases">
        <authorList>
            <consortium name="Lentinula edodes genome sequencing consortium"/>
            <person name="Sakamoto Y."/>
            <person name="Nakade K."/>
            <person name="Sato S."/>
            <person name="Yoshida Y."/>
            <person name="Miyazaki K."/>
            <person name="Natsume S."/>
            <person name="Konno N."/>
        </authorList>
    </citation>
    <scope>NUCLEOTIDE SEQUENCE [LARGE SCALE GENOMIC DNA]</scope>
    <source>
        <strain evidence="1 2">NBRC 111202</strain>
    </source>
</reference>
<evidence type="ECO:0000313" key="2">
    <source>
        <dbReference type="Proteomes" id="UP000188533"/>
    </source>
</evidence>
<sequence length="435" mass="44586">MSGLYKKDTSDQILTPLWFPSFFFVHPTSSFGCPAFMPLAVYAAPLRTTKRQVAAIDVTVLQFANTLEQLESQFYAAGLSKFQDSDFAAAGFTASSIAIQQITNIQSDEATHASILEEELTALGQNPNSTCSFNFDSALTDVTTMAATARVVENLGVMAYLGAASLLTDPQLLEAAGSILTVEARHQTILNVLSGTGTAIPSAFDLALTPSEVLAVASPFFSGTCDLGIPANPTLTVTNTGSIGQGTSLTFSSTAINSSVDTSTLFCQMMLGGNPFSISLPYNQCVVPSTVNGPVAIYVTSDDNPLQSNVVNRASANNILAGPTVAFIDAQPETLGQMVRSSGTGTASASSSTQTISPDVAASIVSAQGSATAAGATATDSTSVSATDSSAAAAASTANSVNDSSDPSAPFRDDFTGLAPGNAINVIGWSNIPSN</sequence>
<evidence type="ECO:0008006" key="3">
    <source>
        <dbReference type="Google" id="ProtNLM"/>
    </source>
</evidence>
<dbReference type="Proteomes" id="UP000188533">
    <property type="component" value="Unassembled WGS sequence"/>
</dbReference>
<dbReference type="PANTHER" id="PTHR31694:SF26">
    <property type="entry name" value="OS05G0151100 PROTEIN"/>
    <property type="match status" value="1"/>
</dbReference>
<dbReference type="Gene3D" id="1.20.1260.10">
    <property type="match status" value="1"/>
</dbReference>
<proteinExistence type="predicted"/>
<dbReference type="CDD" id="cd00657">
    <property type="entry name" value="Ferritin_like"/>
    <property type="match status" value="1"/>
</dbReference>
<reference evidence="1 2" key="2">
    <citation type="submission" date="2017-02" db="EMBL/GenBank/DDBJ databases">
        <title>A genome survey and senescence transcriptome analysis in Lentinula edodes.</title>
        <authorList>
            <person name="Sakamoto Y."/>
            <person name="Nakade K."/>
            <person name="Sato S."/>
            <person name="Yoshida Y."/>
            <person name="Miyazaki K."/>
            <person name="Natsume S."/>
            <person name="Konno N."/>
        </authorList>
    </citation>
    <scope>NUCLEOTIDE SEQUENCE [LARGE SCALE GENOMIC DNA]</scope>
    <source>
        <strain evidence="1 2">NBRC 111202</strain>
    </source>
</reference>
<dbReference type="InterPro" id="IPR009078">
    <property type="entry name" value="Ferritin-like_SF"/>
</dbReference>
<gene>
    <name evidence="1" type="ORF">LENED_003845</name>
</gene>
<dbReference type="EMBL" id="BDGU01000086">
    <property type="protein sequence ID" value="GAW02208.1"/>
    <property type="molecule type" value="Genomic_DNA"/>
</dbReference>
<comment type="caution">
    <text evidence="1">The sequence shown here is derived from an EMBL/GenBank/DDBJ whole genome shotgun (WGS) entry which is preliminary data.</text>
</comment>
<name>A0A1Q3E4P9_LENED</name>
<dbReference type="InterPro" id="IPR012347">
    <property type="entry name" value="Ferritin-like"/>
</dbReference>
<dbReference type="AlphaFoldDB" id="A0A1Q3E4P9"/>
<dbReference type="PANTHER" id="PTHR31694">
    <property type="entry name" value="DESICCATION-LIKE PROTEIN"/>
    <property type="match status" value="1"/>
</dbReference>
<evidence type="ECO:0000313" key="1">
    <source>
        <dbReference type="EMBL" id="GAW02208.1"/>
    </source>
</evidence>
<dbReference type="STRING" id="5353.A0A1Q3E4P9"/>